<reference evidence="3 4" key="1">
    <citation type="submission" date="2021-12" db="EMBL/GenBank/DDBJ databases">
        <title>Siccirubricoccus leaddurans sp. nov., a high concentration Zn2+ tolerance bacterium.</title>
        <authorList>
            <person name="Cao Y."/>
        </authorList>
    </citation>
    <scope>NUCLEOTIDE SEQUENCE [LARGE SCALE GENOMIC DNA]</scope>
    <source>
        <strain evidence="3 4">KC 17139</strain>
    </source>
</reference>
<dbReference type="InterPro" id="IPR005064">
    <property type="entry name" value="BUG"/>
</dbReference>
<dbReference type="Pfam" id="PF03401">
    <property type="entry name" value="TctC"/>
    <property type="match status" value="1"/>
</dbReference>
<evidence type="ECO:0000313" key="3">
    <source>
        <dbReference type="EMBL" id="MCO6416226.1"/>
    </source>
</evidence>
<dbReference type="Proteomes" id="UP001523392">
    <property type="component" value="Unassembled WGS sequence"/>
</dbReference>
<feature type="signal peptide" evidence="2">
    <location>
        <begin position="1"/>
        <end position="19"/>
    </location>
</feature>
<gene>
    <name evidence="3" type="ORF">JYK14_08600</name>
</gene>
<organism evidence="3 4">
    <name type="scientific">Siccirubricoccus soli</name>
    <dbReference type="NCBI Taxonomy" id="2899147"/>
    <lineage>
        <taxon>Bacteria</taxon>
        <taxon>Pseudomonadati</taxon>
        <taxon>Pseudomonadota</taxon>
        <taxon>Alphaproteobacteria</taxon>
        <taxon>Acetobacterales</taxon>
        <taxon>Roseomonadaceae</taxon>
        <taxon>Siccirubricoccus</taxon>
    </lineage>
</organism>
<protein>
    <submittedName>
        <fullName evidence="3">Tripartite tricarboxylate transporter substrate binding protein</fullName>
    </submittedName>
</protein>
<proteinExistence type="inferred from homology"/>
<evidence type="ECO:0000256" key="2">
    <source>
        <dbReference type="SAM" id="SignalP"/>
    </source>
</evidence>
<comment type="caution">
    <text evidence="3">The sequence shown here is derived from an EMBL/GenBank/DDBJ whole genome shotgun (WGS) entry which is preliminary data.</text>
</comment>
<sequence length="318" mass="32530">MRRRLLLAVPSLLAAPAIAQPRGPIRLLVGFAPGGTADQVARIAAEAIQRRGGPSVIVEIRSGALGFIALQAVARSPADGTTLGIGIMGQLAVAPVVPGSQIPLDLDRELAPIAALATTPMALVVRPDAPFRTVAELVAEARARPAGALTYGSTGNGSTNQLGAEGFAVAAGLKLTHVAYRGGAPALLDLAAGRIDLFFANIAEVAEMVRGGQVRALALAADAPLALFPDLPLLTADYPSLAMGNWFGLVGPAGLLEGQQAELAALFLDALADPVTTPVLAARGLLPLGEAGPAFAARIRRDRERWAQVAKAGNIRAD</sequence>
<accession>A0ABT1D2T1</accession>
<name>A0ABT1D2T1_9PROT</name>
<keyword evidence="2" id="KW-0732">Signal</keyword>
<feature type="chain" id="PRO_5046820537" evidence="2">
    <location>
        <begin position="20"/>
        <end position="318"/>
    </location>
</feature>
<dbReference type="PANTHER" id="PTHR42928:SF5">
    <property type="entry name" value="BLR1237 PROTEIN"/>
    <property type="match status" value="1"/>
</dbReference>
<dbReference type="RefSeq" id="WP_252952835.1">
    <property type="nucleotide sequence ID" value="NZ_JAFIRR010000051.1"/>
</dbReference>
<evidence type="ECO:0000313" key="4">
    <source>
        <dbReference type="Proteomes" id="UP001523392"/>
    </source>
</evidence>
<comment type="similarity">
    <text evidence="1">Belongs to the UPF0065 (bug) family.</text>
</comment>
<dbReference type="PIRSF" id="PIRSF017082">
    <property type="entry name" value="YflP"/>
    <property type="match status" value="1"/>
</dbReference>
<dbReference type="Gene3D" id="3.40.190.150">
    <property type="entry name" value="Bordetella uptake gene, domain 1"/>
    <property type="match status" value="1"/>
</dbReference>
<dbReference type="CDD" id="cd07012">
    <property type="entry name" value="PBP2_Bug_TTT"/>
    <property type="match status" value="1"/>
</dbReference>
<evidence type="ECO:0000256" key="1">
    <source>
        <dbReference type="ARBA" id="ARBA00006987"/>
    </source>
</evidence>
<dbReference type="InterPro" id="IPR042100">
    <property type="entry name" value="Bug_dom1"/>
</dbReference>
<keyword evidence="4" id="KW-1185">Reference proteome</keyword>
<dbReference type="EMBL" id="JAFIRR010000051">
    <property type="protein sequence ID" value="MCO6416226.1"/>
    <property type="molecule type" value="Genomic_DNA"/>
</dbReference>
<dbReference type="PANTHER" id="PTHR42928">
    <property type="entry name" value="TRICARBOXYLATE-BINDING PROTEIN"/>
    <property type="match status" value="1"/>
</dbReference>
<dbReference type="SUPFAM" id="SSF53850">
    <property type="entry name" value="Periplasmic binding protein-like II"/>
    <property type="match status" value="1"/>
</dbReference>
<dbReference type="Gene3D" id="3.40.190.10">
    <property type="entry name" value="Periplasmic binding protein-like II"/>
    <property type="match status" value="1"/>
</dbReference>